<organism evidence="1 2">
    <name type="scientific">Chiloscyllium punctatum</name>
    <name type="common">Brownbanded bambooshark</name>
    <name type="synonym">Hemiscyllium punctatum</name>
    <dbReference type="NCBI Taxonomy" id="137246"/>
    <lineage>
        <taxon>Eukaryota</taxon>
        <taxon>Metazoa</taxon>
        <taxon>Chordata</taxon>
        <taxon>Craniata</taxon>
        <taxon>Vertebrata</taxon>
        <taxon>Chondrichthyes</taxon>
        <taxon>Elasmobranchii</taxon>
        <taxon>Galeomorphii</taxon>
        <taxon>Galeoidea</taxon>
        <taxon>Orectolobiformes</taxon>
        <taxon>Hemiscylliidae</taxon>
        <taxon>Chiloscyllium</taxon>
    </lineage>
</organism>
<protein>
    <submittedName>
        <fullName evidence="1">Uncharacterized protein</fullName>
    </submittedName>
</protein>
<evidence type="ECO:0000313" key="2">
    <source>
        <dbReference type="Proteomes" id="UP000287033"/>
    </source>
</evidence>
<accession>A0A401SI98</accession>
<dbReference type="AlphaFoldDB" id="A0A401SI98"/>
<dbReference type="Proteomes" id="UP000287033">
    <property type="component" value="Unassembled WGS sequence"/>
</dbReference>
<gene>
    <name evidence="1" type="ORF">chiPu_0008519</name>
</gene>
<keyword evidence="2" id="KW-1185">Reference proteome</keyword>
<reference evidence="1 2" key="1">
    <citation type="journal article" date="2018" name="Nat. Ecol. Evol.">
        <title>Shark genomes provide insights into elasmobranch evolution and the origin of vertebrates.</title>
        <authorList>
            <person name="Hara Y"/>
            <person name="Yamaguchi K"/>
            <person name="Onimaru K"/>
            <person name="Kadota M"/>
            <person name="Koyanagi M"/>
            <person name="Keeley SD"/>
            <person name="Tatsumi K"/>
            <person name="Tanaka K"/>
            <person name="Motone F"/>
            <person name="Kageyama Y"/>
            <person name="Nozu R"/>
            <person name="Adachi N"/>
            <person name="Nishimura O"/>
            <person name="Nakagawa R"/>
            <person name="Tanegashima C"/>
            <person name="Kiyatake I"/>
            <person name="Matsumoto R"/>
            <person name="Murakumo K"/>
            <person name="Nishida K"/>
            <person name="Terakita A"/>
            <person name="Kuratani S"/>
            <person name="Sato K"/>
            <person name="Hyodo S Kuraku.S."/>
        </authorList>
    </citation>
    <scope>NUCLEOTIDE SEQUENCE [LARGE SCALE GENOMIC DNA]</scope>
</reference>
<proteinExistence type="predicted"/>
<sequence>MLINLLLRIGRLKKSMMFKIRGQKTNEKTKLKITQSWVLLVNKILRRVVAAYFTGSVGKELERVLGRAGAVVKGLQARPGGGQAGLSCSEPQAQAWPPFCCQAALGLVARGRAARFLYTVPVCILEPHFKVSGRFARHASVTQL</sequence>
<evidence type="ECO:0000313" key="1">
    <source>
        <dbReference type="EMBL" id="GCC30075.1"/>
    </source>
</evidence>
<comment type="caution">
    <text evidence="1">The sequence shown here is derived from an EMBL/GenBank/DDBJ whole genome shotgun (WGS) entry which is preliminary data.</text>
</comment>
<name>A0A401SI98_CHIPU</name>
<dbReference type="EMBL" id="BEZZ01000282">
    <property type="protein sequence ID" value="GCC30075.1"/>
    <property type="molecule type" value="Genomic_DNA"/>
</dbReference>